<reference evidence="7 8" key="1">
    <citation type="journal article" date="2012" name="Genome Biol.">
        <title>Sequencing three crocodilian genomes to illuminate the evolution of archosaurs and amniotes.</title>
        <authorList>
            <person name="St John J.A."/>
            <person name="Braun E.L."/>
            <person name="Isberg S.R."/>
            <person name="Miles L.G."/>
            <person name="Chong A.Y."/>
            <person name="Gongora J."/>
            <person name="Dalzell P."/>
            <person name="Moran C."/>
            <person name="Bed'hom B."/>
            <person name="Abzhanov A."/>
            <person name="Burgess S.C."/>
            <person name="Cooksey A.M."/>
            <person name="Castoe T.A."/>
            <person name="Crawford N.G."/>
            <person name="Densmore L.D."/>
            <person name="Drew J.C."/>
            <person name="Edwards S.V."/>
            <person name="Faircloth B.C."/>
            <person name="Fujita M.K."/>
            <person name="Greenwold M.J."/>
            <person name="Hoffmann F.G."/>
            <person name="Howard J.M."/>
            <person name="Iguchi T."/>
            <person name="Janes D.E."/>
            <person name="Khan S.Y."/>
            <person name="Kohno S."/>
            <person name="de Koning A.J."/>
            <person name="Lance S.L."/>
            <person name="McCarthy F.M."/>
            <person name="McCormack J.E."/>
            <person name="Merchant M.E."/>
            <person name="Peterson D.G."/>
            <person name="Pollock D.D."/>
            <person name="Pourmand N."/>
            <person name="Raney B.J."/>
            <person name="Roessler K.A."/>
            <person name="Sanford J.R."/>
            <person name="Sawyer R.H."/>
            <person name="Schmidt C.J."/>
            <person name="Triplett E.W."/>
            <person name="Tuberville T.D."/>
            <person name="Venegas-Anaya M."/>
            <person name="Howard J.T."/>
            <person name="Jarvis E.D."/>
            <person name="Guillette L.J.Jr."/>
            <person name="Glenn T.C."/>
            <person name="Green R.E."/>
            <person name="Ray D.A."/>
        </authorList>
    </citation>
    <scope>NUCLEOTIDE SEQUENCE [LARGE SCALE GENOMIC DNA]</scope>
    <source>
        <strain evidence="7">KSC_2009_1</strain>
    </source>
</reference>
<evidence type="ECO:0000313" key="8">
    <source>
        <dbReference type="Proteomes" id="UP000050525"/>
    </source>
</evidence>
<dbReference type="GO" id="GO:0002764">
    <property type="term" value="P:immune response-regulating signaling pathway"/>
    <property type="evidence" value="ECO:0007669"/>
    <property type="project" value="TreeGrafter"/>
</dbReference>
<dbReference type="STRING" id="8496.A0A151LY88"/>
<feature type="region of interest" description="Disordered" evidence="5">
    <location>
        <begin position="100"/>
        <end position="136"/>
    </location>
</feature>
<keyword evidence="3" id="KW-0325">Glycoprotein</keyword>
<protein>
    <recommendedName>
        <fullName evidence="6">Immunoglobulin-like beta-sandwich domain-containing protein</fullName>
    </recommendedName>
</protein>
<dbReference type="InterPro" id="IPR013151">
    <property type="entry name" value="Immunoglobulin_dom"/>
</dbReference>
<accession>A0A151LY88</accession>
<dbReference type="EMBL" id="AKHW03007037">
    <property type="protein sequence ID" value="KYO17227.1"/>
    <property type="molecule type" value="Genomic_DNA"/>
</dbReference>
<feature type="domain" description="Immunoglobulin-like beta-sandwich" evidence="6">
    <location>
        <begin position="10"/>
        <end position="74"/>
    </location>
</feature>
<organism evidence="7 8">
    <name type="scientific">Alligator mississippiensis</name>
    <name type="common">American alligator</name>
    <dbReference type="NCBI Taxonomy" id="8496"/>
    <lineage>
        <taxon>Eukaryota</taxon>
        <taxon>Metazoa</taxon>
        <taxon>Chordata</taxon>
        <taxon>Craniata</taxon>
        <taxon>Vertebrata</taxon>
        <taxon>Euteleostomi</taxon>
        <taxon>Archelosauria</taxon>
        <taxon>Archosauria</taxon>
        <taxon>Crocodylia</taxon>
        <taxon>Alligatoridae</taxon>
        <taxon>Alligatorinae</taxon>
        <taxon>Alligator</taxon>
    </lineage>
</organism>
<evidence type="ECO:0000313" key="7">
    <source>
        <dbReference type="EMBL" id="KYO17227.1"/>
    </source>
</evidence>
<evidence type="ECO:0000256" key="5">
    <source>
        <dbReference type="SAM" id="MobiDB-lite"/>
    </source>
</evidence>
<keyword evidence="4" id="KW-0393">Immunoglobulin domain</keyword>
<dbReference type="InterPro" id="IPR013783">
    <property type="entry name" value="Ig-like_fold"/>
</dbReference>
<dbReference type="PANTHER" id="PTHR11738:SF186">
    <property type="entry name" value="OSTEOCLAST-ASSOCIATED IMMUNOGLOBULIN-LIKE RECEPTOR"/>
    <property type="match status" value="1"/>
</dbReference>
<evidence type="ECO:0000256" key="2">
    <source>
        <dbReference type="ARBA" id="ARBA00023157"/>
    </source>
</evidence>
<dbReference type="InterPro" id="IPR050412">
    <property type="entry name" value="Ig-like_Receptors_ImmuneReg"/>
</dbReference>
<name>A0A151LY88_ALLMI</name>
<dbReference type="Pfam" id="PF00047">
    <property type="entry name" value="ig"/>
    <property type="match status" value="1"/>
</dbReference>
<dbReference type="SUPFAM" id="SSF48726">
    <property type="entry name" value="Immunoglobulin"/>
    <property type="match status" value="1"/>
</dbReference>
<gene>
    <name evidence="7" type="ORF">Y1Q_0011008</name>
</gene>
<evidence type="ECO:0000256" key="4">
    <source>
        <dbReference type="ARBA" id="ARBA00023319"/>
    </source>
</evidence>
<comment type="caution">
    <text evidence="7">The sequence shown here is derived from an EMBL/GenBank/DDBJ whole genome shotgun (WGS) entry which is preliminary data.</text>
</comment>
<dbReference type="PANTHER" id="PTHR11738">
    <property type="entry name" value="MHC CLASS I NK CELL RECEPTOR"/>
    <property type="match status" value="1"/>
</dbReference>
<dbReference type="Proteomes" id="UP000050525">
    <property type="component" value="Unassembled WGS sequence"/>
</dbReference>
<dbReference type="InterPro" id="IPR036179">
    <property type="entry name" value="Ig-like_dom_sf"/>
</dbReference>
<sequence length="136" mass="15825">MVVIPIREITLGADMTIQCQTHHRNVRFFLYKDGYPTLWQPIQPAGVVAVFLIHCVRQDDGGNYICVYHRILEPGIRSYPSDPMELLVRVFCREGEKRRGWGFRPQSKNHSLDPPTPPRTRKLKDGQAENWQHMLS</sequence>
<keyword evidence="1" id="KW-0677">Repeat</keyword>
<evidence type="ECO:0000256" key="1">
    <source>
        <dbReference type="ARBA" id="ARBA00022737"/>
    </source>
</evidence>
<dbReference type="AlphaFoldDB" id="A0A151LY88"/>
<proteinExistence type="predicted"/>
<evidence type="ECO:0000256" key="3">
    <source>
        <dbReference type="ARBA" id="ARBA00023180"/>
    </source>
</evidence>
<evidence type="ECO:0000259" key="6">
    <source>
        <dbReference type="Pfam" id="PF00047"/>
    </source>
</evidence>
<dbReference type="Gene3D" id="2.60.40.10">
    <property type="entry name" value="Immunoglobulins"/>
    <property type="match status" value="1"/>
</dbReference>
<keyword evidence="8" id="KW-1185">Reference proteome</keyword>
<keyword evidence="2" id="KW-1015">Disulfide bond</keyword>
<dbReference type="FunFam" id="2.60.40.10:FF:000033">
    <property type="entry name" value="Killer cell immunoglobulin-like receptor"/>
    <property type="match status" value="1"/>
</dbReference>